<reference evidence="2 3" key="1">
    <citation type="submission" date="2015-10" db="EMBL/GenBank/DDBJ databases">
        <title>Full genome of DAOMC 229536 Phialocephala scopiformis, a fungal endophyte of spruce producing the potent anti-insectan compound rugulosin.</title>
        <authorList>
            <consortium name="DOE Joint Genome Institute"/>
            <person name="Walker A.K."/>
            <person name="Frasz S.L."/>
            <person name="Seifert K.A."/>
            <person name="Miller J.D."/>
            <person name="Mondo S.J."/>
            <person name="Labutti K."/>
            <person name="Lipzen A."/>
            <person name="Dockter R."/>
            <person name="Kennedy M."/>
            <person name="Grigoriev I.V."/>
            <person name="Spatafora J.W."/>
        </authorList>
    </citation>
    <scope>NUCLEOTIDE SEQUENCE [LARGE SCALE GENOMIC DNA]</scope>
    <source>
        <strain evidence="2 3">CBS 120377</strain>
    </source>
</reference>
<sequence length="277" mass="31616">MPESEEYHGEEQILVLTFFRRSVAPIKEFLKSQGLYPRVEHVDSERIKDGPNAVVIIDVPTSDIVNPYTGDHLSDSRRNEKALVLPSSLRIVVGREDLGQSNDFFAPSTKPSYGESFWLNFVTHHMRQGMVKSVNVGDRILKYERDLESKNYWMVSEYRTEASEMFDAVRFDEEDEDTSIPLVEAGEAGVERLSDHDIERHERSSSVEAGFEISSFDHDAETDQSPQSVMDGNIWKRKELALGSSELNETPSASYDEGSKYGNDIDKLDRIKKSNWR</sequence>
<evidence type="ECO:0000313" key="3">
    <source>
        <dbReference type="Proteomes" id="UP000070700"/>
    </source>
</evidence>
<gene>
    <name evidence="2" type="ORF">LY89DRAFT_692222</name>
</gene>
<dbReference type="InParanoid" id="A0A132B5C0"/>
<dbReference type="KEGG" id="psco:LY89DRAFT_692222"/>
<dbReference type="Proteomes" id="UP000070700">
    <property type="component" value="Unassembled WGS sequence"/>
</dbReference>
<feature type="region of interest" description="Disordered" evidence="1">
    <location>
        <begin position="195"/>
        <end position="233"/>
    </location>
</feature>
<keyword evidence="3" id="KW-1185">Reference proteome</keyword>
<evidence type="ECO:0000256" key="1">
    <source>
        <dbReference type="SAM" id="MobiDB-lite"/>
    </source>
</evidence>
<feature type="compositionally biased region" description="Basic and acidic residues" evidence="1">
    <location>
        <begin position="195"/>
        <end position="205"/>
    </location>
</feature>
<dbReference type="EMBL" id="KQ947443">
    <property type="protein sequence ID" value="KUJ06867.1"/>
    <property type="molecule type" value="Genomic_DNA"/>
</dbReference>
<evidence type="ECO:0000313" key="2">
    <source>
        <dbReference type="EMBL" id="KUJ06867.1"/>
    </source>
</evidence>
<protein>
    <submittedName>
        <fullName evidence="2">Uncharacterized protein</fullName>
    </submittedName>
</protein>
<dbReference type="OrthoDB" id="3561129at2759"/>
<dbReference type="AlphaFoldDB" id="A0A132B5C0"/>
<proteinExistence type="predicted"/>
<dbReference type="GeneID" id="28826216"/>
<accession>A0A132B5C0</accession>
<organism evidence="2 3">
    <name type="scientific">Mollisia scopiformis</name>
    <name type="common">Conifer needle endophyte fungus</name>
    <name type="synonym">Phialocephala scopiformis</name>
    <dbReference type="NCBI Taxonomy" id="149040"/>
    <lineage>
        <taxon>Eukaryota</taxon>
        <taxon>Fungi</taxon>
        <taxon>Dikarya</taxon>
        <taxon>Ascomycota</taxon>
        <taxon>Pezizomycotina</taxon>
        <taxon>Leotiomycetes</taxon>
        <taxon>Helotiales</taxon>
        <taxon>Mollisiaceae</taxon>
        <taxon>Mollisia</taxon>
    </lineage>
</organism>
<name>A0A132B5C0_MOLSC</name>
<dbReference type="RefSeq" id="XP_018061222.1">
    <property type="nucleotide sequence ID" value="XM_018216490.1"/>
</dbReference>